<comment type="caution">
    <text evidence="2">The sequence shown here is derived from an EMBL/GenBank/DDBJ whole genome shotgun (WGS) entry which is preliminary data.</text>
</comment>
<reference evidence="2 3" key="1">
    <citation type="submission" date="2020-04" db="EMBL/GenBank/DDBJ databases">
        <title>Perkinsus olseni comparative genomics.</title>
        <authorList>
            <person name="Bogema D.R."/>
        </authorList>
    </citation>
    <scope>NUCLEOTIDE SEQUENCE [LARGE SCALE GENOMIC DNA]</scope>
    <source>
        <strain evidence="2">ATCC PRA-179</strain>
    </source>
</reference>
<name>A0A7J6LCH2_PEROL</name>
<dbReference type="OrthoDB" id="10272100at2759"/>
<gene>
    <name evidence="2" type="ORF">FOZ61_006631</name>
</gene>
<feature type="chain" id="PRO_5029829995" evidence="1">
    <location>
        <begin position="21"/>
        <end position="260"/>
    </location>
</feature>
<evidence type="ECO:0000313" key="3">
    <source>
        <dbReference type="Proteomes" id="UP000570595"/>
    </source>
</evidence>
<protein>
    <submittedName>
        <fullName evidence="2">Uncharacterized protein</fullName>
    </submittedName>
</protein>
<proteinExistence type="predicted"/>
<feature type="signal peptide" evidence="1">
    <location>
        <begin position="1"/>
        <end position="20"/>
    </location>
</feature>
<keyword evidence="1" id="KW-0732">Signal</keyword>
<accession>A0A7J6LCH2</accession>
<sequence length="260" mass="29535">MMNFVSTWLIAAHTLVITLAQHAGKYTLNLGPFDISYDVNEEHEVVFTLSSNRPGLPNYNNYGPYPLREFGPSTYVVDFRGATYDVFAWYYTLQAYLVASRLVDPDTMPPLAGIQTGDLITIIYQDVYTFTTMLRNEVVAVELVSRPMKDSTYVYKAPGNPPSLEIWFSAFSDPVRIWFACNGVYTNNIGIYYYRDTDLDYEPYVVKPSYEPDMKELVKQARRVCPGERVDDSDLGQVVAATDKTIYLTFGGATRTLTKF</sequence>
<evidence type="ECO:0000256" key="1">
    <source>
        <dbReference type="SAM" id="SignalP"/>
    </source>
</evidence>
<dbReference type="Proteomes" id="UP000570595">
    <property type="component" value="Unassembled WGS sequence"/>
</dbReference>
<dbReference type="AlphaFoldDB" id="A0A7J6LCH2"/>
<evidence type="ECO:0000313" key="2">
    <source>
        <dbReference type="EMBL" id="KAF4656873.1"/>
    </source>
</evidence>
<dbReference type="EMBL" id="JABAHT010000383">
    <property type="protein sequence ID" value="KAF4656873.1"/>
    <property type="molecule type" value="Genomic_DNA"/>
</dbReference>
<organism evidence="2 3">
    <name type="scientific">Perkinsus olseni</name>
    <name type="common">Perkinsus atlanticus</name>
    <dbReference type="NCBI Taxonomy" id="32597"/>
    <lineage>
        <taxon>Eukaryota</taxon>
        <taxon>Sar</taxon>
        <taxon>Alveolata</taxon>
        <taxon>Perkinsozoa</taxon>
        <taxon>Perkinsea</taxon>
        <taxon>Perkinsida</taxon>
        <taxon>Perkinsidae</taxon>
        <taxon>Perkinsus</taxon>
    </lineage>
</organism>